<accession>A0AA41ZDY6</accession>
<evidence type="ECO:0000256" key="4">
    <source>
        <dbReference type="ARBA" id="ARBA00012381"/>
    </source>
</evidence>
<dbReference type="Proteomes" id="UP001165678">
    <property type="component" value="Unassembled WGS sequence"/>
</dbReference>
<dbReference type="GO" id="GO:0005829">
    <property type="term" value="C:cytosol"/>
    <property type="evidence" value="ECO:0007669"/>
    <property type="project" value="TreeGrafter"/>
</dbReference>
<organism evidence="11 12">
    <name type="scientific">Larsenimonas rhizosphaerae</name>
    <dbReference type="NCBI Taxonomy" id="2944682"/>
    <lineage>
        <taxon>Bacteria</taxon>
        <taxon>Pseudomonadati</taxon>
        <taxon>Pseudomonadota</taxon>
        <taxon>Gammaproteobacteria</taxon>
        <taxon>Oceanospirillales</taxon>
        <taxon>Halomonadaceae</taxon>
        <taxon>Larsenimonas</taxon>
    </lineage>
</organism>
<evidence type="ECO:0000256" key="7">
    <source>
        <dbReference type="ARBA" id="ARBA00022842"/>
    </source>
</evidence>
<gene>
    <name evidence="11" type="primary">nudC</name>
    <name evidence="11" type="ORF">OQ287_04660</name>
</gene>
<reference evidence="11" key="1">
    <citation type="submission" date="2022-11" db="EMBL/GenBank/DDBJ databases">
        <title>Larsenimonas rhizosphaerae sp. nov., isolated from a tidal mudflat.</title>
        <authorList>
            <person name="Lee S.D."/>
            <person name="Kim I.S."/>
        </authorList>
    </citation>
    <scope>NUCLEOTIDE SEQUENCE</scope>
    <source>
        <strain evidence="11">GH2-1</strain>
    </source>
</reference>
<comment type="cofactor">
    <cofactor evidence="2">
        <name>Zn(2+)</name>
        <dbReference type="ChEBI" id="CHEBI:29105"/>
    </cofactor>
</comment>
<evidence type="ECO:0000256" key="1">
    <source>
        <dbReference type="ARBA" id="ARBA00001946"/>
    </source>
</evidence>
<keyword evidence="12" id="KW-1185">Reference proteome</keyword>
<dbReference type="Pfam" id="PF09297">
    <property type="entry name" value="Zn_ribbon_NUD"/>
    <property type="match status" value="1"/>
</dbReference>
<name>A0AA41ZDY6_9GAMM</name>
<dbReference type="InterPro" id="IPR015376">
    <property type="entry name" value="Znr_NADH_PPase"/>
</dbReference>
<dbReference type="GO" id="GO:0046872">
    <property type="term" value="F:metal ion binding"/>
    <property type="evidence" value="ECO:0007669"/>
    <property type="project" value="UniProtKB-KW"/>
</dbReference>
<dbReference type="GO" id="GO:0035529">
    <property type="term" value="F:NADH pyrophosphatase activity"/>
    <property type="evidence" value="ECO:0007669"/>
    <property type="project" value="TreeGrafter"/>
</dbReference>
<keyword evidence="8" id="KW-0520">NAD</keyword>
<comment type="catalytic activity">
    <reaction evidence="9">
        <text>a 5'-end NAD(+)-phospho-ribonucleoside in mRNA + H2O = a 5'-end phospho-adenosine-phospho-ribonucleoside in mRNA + beta-nicotinamide D-ribonucleotide + 2 H(+)</text>
        <dbReference type="Rhea" id="RHEA:60876"/>
        <dbReference type="Rhea" id="RHEA-COMP:15698"/>
        <dbReference type="Rhea" id="RHEA-COMP:15719"/>
        <dbReference type="ChEBI" id="CHEBI:14649"/>
        <dbReference type="ChEBI" id="CHEBI:15377"/>
        <dbReference type="ChEBI" id="CHEBI:15378"/>
        <dbReference type="ChEBI" id="CHEBI:144029"/>
        <dbReference type="ChEBI" id="CHEBI:144051"/>
    </reaction>
    <physiologicalReaction direction="left-to-right" evidence="9">
        <dbReference type="Rhea" id="RHEA:60877"/>
    </physiologicalReaction>
</comment>
<dbReference type="GO" id="GO:0006742">
    <property type="term" value="P:NADP+ catabolic process"/>
    <property type="evidence" value="ECO:0007669"/>
    <property type="project" value="TreeGrafter"/>
</dbReference>
<dbReference type="InterPro" id="IPR020084">
    <property type="entry name" value="NUDIX_hydrolase_CS"/>
</dbReference>
<evidence type="ECO:0000313" key="11">
    <source>
        <dbReference type="EMBL" id="MCX2523524.1"/>
    </source>
</evidence>
<dbReference type="RefSeq" id="WP_250937121.1">
    <property type="nucleotide sequence ID" value="NZ_JAMLJK010000001.1"/>
</dbReference>
<keyword evidence="7" id="KW-0460">Magnesium</keyword>
<sequence>MFERTLVGIDRVRRGQLIRMNDQGVAPGDDGVISYDVRWPDGAVALGYWNGEPIAVAMDDQPEAAAWMSAREWLGQLPVVQTEVLSTALQVMTWRRDHRYCGRCGSAMRRKQTEFAMVCPSCRLTSFPRISPCIITLVTHGRDLLLARSPRFAPGRFSTLAGFIEAGESVEAAVRREVMEEVGVSIGRVRYFKSQSWPFPHSLMMGFYAEAASRDITIDGVEIEAADWFSPEYLPGLPPSFSIAHSLIDNFLKGVAPSG</sequence>
<dbReference type="Gene3D" id="3.90.79.10">
    <property type="entry name" value="Nucleoside Triphosphate Pyrophosphohydrolase"/>
    <property type="match status" value="1"/>
</dbReference>
<dbReference type="Pfam" id="PF00293">
    <property type="entry name" value="NUDIX"/>
    <property type="match status" value="1"/>
</dbReference>
<dbReference type="PROSITE" id="PS00893">
    <property type="entry name" value="NUDIX_BOX"/>
    <property type="match status" value="1"/>
</dbReference>
<dbReference type="PANTHER" id="PTHR42904:SF6">
    <property type="entry name" value="NAD-CAPPED RNA HYDROLASE NUDT12"/>
    <property type="match status" value="1"/>
</dbReference>
<evidence type="ECO:0000256" key="5">
    <source>
        <dbReference type="ARBA" id="ARBA00022723"/>
    </source>
</evidence>
<dbReference type="InterPro" id="IPR000086">
    <property type="entry name" value="NUDIX_hydrolase_dom"/>
</dbReference>
<comment type="caution">
    <text evidence="11">The sequence shown here is derived from an EMBL/GenBank/DDBJ whole genome shotgun (WGS) entry which is preliminary data.</text>
</comment>
<dbReference type="AlphaFoldDB" id="A0AA41ZDY6"/>
<evidence type="ECO:0000313" key="12">
    <source>
        <dbReference type="Proteomes" id="UP001165678"/>
    </source>
</evidence>
<evidence type="ECO:0000256" key="3">
    <source>
        <dbReference type="ARBA" id="ARBA00009595"/>
    </source>
</evidence>
<dbReference type="SUPFAM" id="SSF55811">
    <property type="entry name" value="Nudix"/>
    <property type="match status" value="2"/>
</dbReference>
<dbReference type="CDD" id="cd03429">
    <property type="entry name" value="NUDIX_NADH_pyrophosphatase_Nudt13"/>
    <property type="match status" value="1"/>
</dbReference>
<proteinExistence type="inferred from homology"/>
<evidence type="ECO:0000259" key="10">
    <source>
        <dbReference type="PROSITE" id="PS51462"/>
    </source>
</evidence>
<dbReference type="InterPro" id="IPR050241">
    <property type="entry name" value="NAD-cap_RNA_hydrolase_NudC"/>
</dbReference>
<keyword evidence="5" id="KW-0479">Metal-binding</keyword>
<comment type="cofactor">
    <cofactor evidence="1">
        <name>Mg(2+)</name>
        <dbReference type="ChEBI" id="CHEBI:18420"/>
    </cofactor>
</comment>
<evidence type="ECO:0000256" key="9">
    <source>
        <dbReference type="ARBA" id="ARBA00023679"/>
    </source>
</evidence>
<dbReference type="InterPro" id="IPR049734">
    <property type="entry name" value="NudC-like_C"/>
</dbReference>
<keyword evidence="6 11" id="KW-0378">Hydrolase</keyword>
<evidence type="ECO:0000256" key="2">
    <source>
        <dbReference type="ARBA" id="ARBA00001947"/>
    </source>
</evidence>
<dbReference type="PROSITE" id="PS51462">
    <property type="entry name" value="NUDIX"/>
    <property type="match status" value="1"/>
</dbReference>
<dbReference type="EC" id="3.6.1.22" evidence="4"/>
<dbReference type="NCBIfam" id="NF001299">
    <property type="entry name" value="PRK00241.1"/>
    <property type="match status" value="1"/>
</dbReference>
<feature type="domain" description="Nudix hydrolase" evidence="10">
    <location>
        <begin position="128"/>
        <end position="251"/>
    </location>
</feature>
<dbReference type="EMBL" id="JAPIVE010000001">
    <property type="protein sequence ID" value="MCX2523524.1"/>
    <property type="molecule type" value="Genomic_DNA"/>
</dbReference>
<evidence type="ECO:0000256" key="8">
    <source>
        <dbReference type="ARBA" id="ARBA00023027"/>
    </source>
</evidence>
<dbReference type="InterPro" id="IPR015797">
    <property type="entry name" value="NUDIX_hydrolase-like_dom_sf"/>
</dbReference>
<dbReference type="PANTHER" id="PTHR42904">
    <property type="entry name" value="NUDIX HYDROLASE, NUDC SUBFAMILY"/>
    <property type="match status" value="1"/>
</dbReference>
<protein>
    <recommendedName>
        <fullName evidence="4">NAD(+) diphosphatase</fullName>
        <ecNumber evidence="4">3.6.1.22</ecNumber>
    </recommendedName>
</protein>
<dbReference type="GO" id="GO:0019677">
    <property type="term" value="P:NAD+ catabolic process"/>
    <property type="evidence" value="ECO:0007669"/>
    <property type="project" value="TreeGrafter"/>
</dbReference>
<comment type="similarity">
    <text evidence="3">Belongs to the Nudix hydrolase family. NudC subfamily.</text>
</comment>
<dbReference type="Gene3D" id="3.90.79.20">
    <property type="match status" value="1"/>
</dbReference>
<evidence type="ECO:0000256" key="6">
    <source>
        <dbReference type="ARBA" id="ARBA00022801"/>
    </source>
</evidence>